<protein>
    <recommendedName>
        <fullName evidence="4">HTH tetR-type domain-containing protein</fullName>
    </recommendedName>
</protein>
<proteinExistence type="predicted"/>
<evidence type="ECO:0000313" key="5">
    <source>
        <dbReference type="EMBL" id="SVA40239.1"/>
    </source>
</evidence>
<dbReference type="InterPro" id="IPR001647">
    <property type="entry name" value="HTH_TetR"/>
</dbReference>
<accession>A0A381VIR5</accession>
<dbReference type="Pfam" id="PF00440">
    <property type="entry name" value="TetR_N"/>
    <property type="match status" value="1"/>
</dbReference>
<name>A0A381VIR5_9ZZZZ</name>
<keyword evidence="2" id="KW-0238">DNA-binding</keyword>
<dbReference type="InterPro" id="IPR050109">
    <property type="entry name" value="HTH-type_TetR-like_transc_reg"/>
</dbReference>
<organism evidence="5">
    <name type="scientific">marine metagenome</name>
    <dbReference type="NCBI Taxonomy" id="408172"/>
    <lineage>
        <taxon>unclassified sequences</taxon>
        <taxon>metagenomes</taxon>
        <taxon>ecological metagenomes</taxon>
    </lineage>
</organism>
<evidence type="ECO:0000256" key="3">
    <source>
        <dbReference type="ARBA" id="ARBA00023163"/>
    </source>
</evidence>
<dbReference type="GO" id="GO:0003700">
    <property type="term" value="F:DNA-binding transcription factor activity"/>
    <property type="evidence" value="ECO:0007669"/>
    <property type="project" value="TreeGrafter"/>
</dbReference>
<dbReference type="InterPro" id="IPR009057">
    <property type="entry name" value="Homeodomain-like_sf"/>
</dbReference>
<gene>
    <name evidence="5" type="ORF">METZ01_LOCUS93093</name>
</gene>
<evidence type="ECO:0000256" key="1">
    <source>
        <dbReference type="ARBA" id="ARBA00023015"/>
    </source>
</evidence>
<dbReference type="InterPro" id="IPR036271">
    <property type="entry name" value="Tet_transcr_reg_TetR-rel_C_sf"/>
</dbReference>
<dbReference type="GO" id="GO:0000976">
    <property type="term" value="F:transcription cis-regulatory region binding"/>
    <property type="evidence" value="ECO:0007669"/>
    <property type="project" value="TreeGrafter"/>
</dbReference>
<dbReference type="PROSITE" id="PS50977">
    <property type="entry name" value="HTH_TETR_2"/>
    <property type="match status" value="1"/>
</dbReference>
<dbReference type="PANTHER" id="PTHR30055:SF234">
    <property type="entry name" value="HTH-TYPE TRANSCRIPTIONAL REGULATOR BETI"/>
    <property type="match status" value="1"/>
</dbReference>
<evidence type="ECO:0000259" key="4">
    <source>
        <dbReference type="PROSITE" id="PS50977"/>
    </source>
</evidence>
<dbReference type="PANTHER" id="PTHR30055">
    <property type="entry name" value="HTH-TYPE TRANSCRIPTIONAL REGULATOR RUTR"/>
    <property type="match status" value="1"/>
</dbReference>
<keyword evidence="1" id="KW-0805">Transcription regulation</keyword>
<reference evidence="5" key="1">
    <citation type="submission" date="2018-05" db="EMBL/GenBank/DDBJ databases">
        <authorList>
            <person name="Lanie J.A."/>
            <person name="Ng W.-L."/>
            <person name="Kazmierczak K.M."/>
            <person name="Andrzejewski T.M."/>
            <person name="Davidsen T.M."/>
            <person name="Wayne K.J."/>
            <person name="Tettelin H."/>
            <person name="Glass J.I."/>
            <person name="Rusch D."/>
            <person name="Podicherti R."/>
            <person name="Tsui H.-C.T."/>
            <person name="Winkler M.E."/>
        </authorList>
    </citation>
    <scope>NUCLEOTIDE SEQUENCE</scope>
</reference>
<dbReference type="Gene3D" id="1.10.357.10">
    <property type="entry name" value="Tetracycline Repressor, domain 2"/>
    <property type="match status" value="1"/>
</dbReference>
<dbReference type="SUPFAM" id="SSF46689">
    <property type="entry name" value="Homeodomain-like"/>
    <property type="match status" value="1"/>
</dbReference>
<feature type="domain" description="HTH tetR-type" evidence="4">
    <location>
        <begin position="12"/>
        <end position="72"/>
    </location>
</feature>
<keyword evidence="3" id="KW-0804">Transcription</keyword>
<dbReference type="PRINTS" id="PR00455">
    <property type="entry name" value="HTHTETR"/>
</dbReference>
<evidence type="ECO:0000256" key="2">
    <source>
        <dbReference type="ARBA" id="ARBA00023125"/>
    </source>
</evidence>
<dbReference type="AlphaFoldDB" id="A0A381VIR5"/>
<dbReference type="SUPFAM" id="SSF48498">
    <property type="entry name" value="Tetracyclin repressor-like, C-terminal domain"/>
    <property type="match status" value="1"/>
</dbReference>
<sequence>MAVSERQLEERKMRQERILDGALEVFKSEGLDGATMDEIAARSGFGKATLYYYFHSKEEVFTAIMENGWQNLWSSLETVIAGQHGPRQTFINVLLKIAENVRKRPGLFEFLFNAPKVIHFEEQPWRPFQNRMYGSLKGLLEDGVNAGEFPTIDPQLLFKALGGLFMGLVLMGDRNKLVSQKDVEKLLNQLITDPTQL</sequence>
<dbReference type="Gene3D" id="1.10.10.60">
    <property type="entry name" value="Homeodomain-like"/>
    <property type="match status" value="1"/>
</dbReference>
<dbReference type="EMBL" id="UINC01008954">
    <property type="protein sequence ID" value="SVA40239.1"/>
    <property type="molecule type" value="Genomic_DNA"/>
</dbReference>